<comment type="caution">
    <text evidence="2">The sequence shown here is derived from an EMBL/GenBank/DDBJ whole genome shotgun (WGS) entry which is preliminary data.</text>
</comment>
<protein>
    <submittedName>
        <fullName evidence="2">Uncharacterized protein</fullName>
    </submittedName>
</protein>
<organism evidence="2 3">
    <name type="scientific">Chlorella ohadii</name>
    <dbReference type="NCBI Taxonomy" id="2649997"/>
    <lineage>
        <taxon>Eukaryota</taxon>
        <taxon>Viridiplantae</taxon>
        <taxon>Chlorophyta</taxon>
        <taxon>core chlorophytes</taxon>
        <taxon>Trebouxiophyceae</taxon>
        <taxon>Chlorellales</taxon>
        <taxon>Chlorellaceae</taxon>
        <taxon>Chlorella clade</taxon>
        <taxon>Chlorella</taxon>
    </lineage>
</organism>
<feature type="region of interest" description="Disordered" evidence="1">
    <location>
        <begin position="24"/>
        <end position="43"/>
    </location>
</feature>
<name>A0AAD5DMM9_9CHLO</name>
<dbReference type="AlphaFoldDB" id="A0AAD5DMM9"/>
<accession>A0AAD5DMM9</accession>
<reference evidence="2" key="1">
    <citation type="submission" date="2020-11" db="EMBL/GenBank/DDBJ databases">
        <title>Chlorella ohadii genome sequencing and assembly.</title>
        <authorList>
            <person name="Murik O."/>
            <person name="Treves H."/>
            <person name="Kedem I."/>
            <person name="Shotland Y."/>
            <person name="Kaplan A."/>
        </authorList>
    </citation>
    <scope>NUCLEOTIDE SEQUENCE</scope>
    <source>
        <strain evidence="2">1</strain>
    </source>
</reference>
<evidence type="ECO:0000256" key="1">
    <source>
        <dbReference type="SAM" id="MobiDB-lite"/>
    </source>
</evidence>
<proteinExistence type="predicted"/>
<evidence type="ECO:0000313" key="2">
    <source>
        <dbReference type="EMBL" id="KAI7838951.1"/>
    </source>
</evidence>
<gene>
    <name evidence="2" type="ORF">COHA_007310</name>
</gene>
<sequence>MRPILRLPSRRNARRASAAVQFKPVEPRMHAPAPTSKSAPAAADAEWTIPAAPAGAPAAADQQAADLLSFFSSHRRSTVGEVQPPQVPFGVPPATSISFWATDAYSLDLELSAAEARWLVSPPALADATPAALQLAPARAYPMSSRTLRTRAAAAVAATKRKLRAAQKRVAASSAAASWQQLRTAVSASPLLSARIR</sequence>
<dbReference type="Proteomes" id="UP001205105">
    <property type="component" value="Unassembled WGS sequence"/>
</dbReference>
<feature type="compositionally biased region" description="Low complexity" evidence="1">
    <location>
        <begin position="31"/>
        <end position="43"/>
    </location>
</feature>
<keyword evidence="3" id="KW-1185">Reference proteome</keyword>
<evidence type="ECO:0000313" key="3">
    <source>
        <dbReference type="Proteomes" id="UP001205105"/>
    </source>
</evidence>
<dbReference type="EMBL" id="JADXDR010000112">
    <property type="protein sequence ID" value="KAI7838951.1"/>
    <property type="molecule type" value="Genomic_DNA"/>
</dbReference>